<dbReference type="STRING" id="1416801.SAMN05192553_10577"/>
<protein>
    <submittedName>
        <fullName evidence="1">Uncharacterized protein</fullName>
    </submittedName>
</protein>
<reference evidence="2" key="1">
    <citation type="submission" date="2016-10" db="EMBL/GenBank/DDBJ databases">
        <authorList>
            <person name="Varghese N."/>
            <person name="Submissions S."/>
        </authorList>
    </citation>
    <scope>NUCLEOTIDE SEQUENCE [LARGE SCALE GENOMIC DNA]</scope>
    <source>
        <strain evidence="2">IBRC-M 10761</strain>
    </source>
</reference>
<evidence type="ECO:0000313" key="2">
    <source>
        <dbReference type="Proteomes" id="UP000199403"/>
    </source>
</evidence>
<accession>A0A1H7A203</accession>
<proteinExistence type="predicted"/>
<evidence type="ECO:0000313" key="1">
    <source>
        <dbReference type="EMBL" id="SEJ55870.1"/>
    </source>
</evidence>
<gene>
    <name evidence="1" type="ORF">SAMN05192553_10577</name>
</gene>
<sequence>MDTMCRTNTSPKNAFREKDAYSEKSRCGMQSGFSLLVAGLYRRTRQGCRYRCYRDFPGGTDFAPHAGD</sequence>
<keyword evidence="2" id="KW-1185">Reference proteome</keyword>
<dbReference type="EMBL" id="FNZH01000005">
    <property type="protein sequence ID" value="SEJ55870.1"/>
    <property type="molecule type" value="Genomic_DNA"/>
</dbReference>
<dbReference type="Proteomes" id="UP000199403">
    <property type="component" value="Unassembled WGS sequence"/>
</dbReference>
<organism evidence="1 2">
    <name type="scientific">Cyclobacterium xiamenense</name>
    <dbReference type="NCBI Taxonomy" id="1297121"/>
    <lineage>
        <taxon>Bacteria</taxon>
        <taxon>Pseudomonadati</taxon>
        <taxon>Bacteroidota</taxon>
        <taxon>Cytophagia</taxon>
        <taxon>Cytophagales</taxon>
        <taxon>Cyclobacteriaceae</taxon>
        <taxon>Cyclobacterium</taxon>
    </lineage>
</organism>
<name>A0A1H7A203_9BACT</name>
<dbReference type="AlphaFoldDB" id="A0A1H7A203"/>